<feature type="compositionally biased region" description="Polar residues" evidence="2">
    <location>
        <begin position="399"/>
        <end position="415"/>
    </location>
</feature>
<evidence type="ECO:0000256" key="2">
    <source>
        <dbReference type="SAM" id="MobiDB-lite"/>
    </source>
</evidence>
<evidence type="ECO:0000256" key="1">
    <source>
        <dbReference type="ARBA" id="ARBA00012513"/>
    </source>
</evidence>
<dbReference type="InterPro" id="IPR050235">
    <property type="entry name" value="CK1_Ser-Thr_kinase"/>
</dbReference>
<dbReference type="SUPFAM" id="SSF56112">
    <property type="entry name" value="Protein kinase-like (PK-like)"/>
    <property type="match status" value="1"/>
</dbReference>
<sequence length="613" mass="69626">GTLPYRNSASDIFKWIAFKMTTSMERELEALGRFRMGKIIGGKWKIVQKLDEGGFGSVYKVQNLKDSKLFGALKIELSRADEANHLKLETEVMKDLHAEGFRSHIPALYRSGKKKTYCYMIISLLGENLKRLKEKHFSKGMPMRTLTRVGIQALYAIKTMHDRGYVHRDIKPGNFVLGYHAQPAVARFVYIIDFGLARAFAYPPTKDSIGHRWLARKARGHLDFKGTWRFASPTMHEEKEQGRKDDIWSFLYMLIDLYCGLPWSDSDDKKTAETKKLHISDTDLMIRMPEEFKFIPTHLRALNVYQRPEYYRIFMALDKVREKCKVTFEDPYEWELREFATANKSAMKKMQPTPGYTKPDGFFNWDPLLICGPPSPRDEEEIKARFKKTAKGSGVYEDTTGQNMHTSTGQENVSVSHAPGRQSVVGNNKTLVTFSMTGGNNAKSGLNSTKTGGDPTKRNSRARQGKYIASPSSSSKKKRSTSEDSADFIPSCYLNMDIPKHYLVNGKGSQKEVQKGAIKVDWAHMADGRCPDKMPSVEKATNSGEAYSKERMGGAMSGEKIPDAVVIKSAEPVRDKDAAARPADRRARSNEERREKNYMHDNRKTKKSVIEKK</sequence>
<dbReference type="GO" id="GO:0005524">
    <property type="term" value="F:ATP binding"/>
    <property type="evidence" value="ECO:0007669"/>
    <property type="project" value="InterPro"/>
</dbReference>
<reference evidence="5" key="1">
    <citation type="submission" date="2023-10" db="EMBL/GenBank/DDBJ databases">
        <title>Genome assembly of Pristionchus species.</title>
        <authorList>
            <person name="Yoshida K."/>
            <person name="Sommer R.J."/>
        </authorList>
    </citation>
    <scope>NUCLEOTIDE SEQUENCE</scope>
    <source>
        <strain evidence="5">RS5133</strain>
    </source>
</reference>
<dbReference type="Proteomes" id="UP001432322">
    <property type="component" value="Unassembled WGS sequence"/>
</dbReference>
<feature type="region of interest" description="Disordered" evidence="2">
    <location>
        <begin position="389"/>
        <end position="485"/>
    </location>
</feature>
<dbReference type="PROSITE" id="PS50011">
    <property type="entry name" value="PROTEIN_KINASE_DOM"/>
    <property type="match status" value="1"/>
</dbReference>
<evidence type="ECO:0000313" key="4">
    <source>
        <dbReference type="EMBL" id="GMT18372.1"/>
    </source>
</evidence>
<dbReference type="EC" id="2.7.11.1" evidence="1"/>
<evidence type="ECO:0000313" key="6">
    <source>
        <dbReference type="Proteomes" id="UP001432322"/>
    </source>
</evidence>
<dbReference type="GO" id="GO:0004674">
    <property type="term" value="F:protein serine/threonine kinase activity"/>
    <property type="evidence" value="ECO:0007669"/>
    <property type="project" value="UniProtKB-EC"/>
</dbReference>
<organism evidence="5 6">
    <name type="scientific">Pristionchus fissidentatus</name>
    <dbReference type="NCBI Taxonomy" id="1538716"/>
    <lineage>
        <taxon>Eukaryota</taxon>
        <taxon>Metazoa</taxon>
        <taxon>Ecdysozoa</taxon>
        <taxon>Nematoda</taxon>
        <taxon>Chromadorea</taxon>
        <taxon>Rhabditida</taxon>
        <taxon>Rhabditina</taxon>
        <taxon>Diplogasteromorpha</taxon>
        <taxon>Diplogasteroidea</taxon>
        <taxon>Neodiplogasteridae</taxon>
        <taxon>Pristionchus</taxon>
    </lineage>
</organism>
<feature type="region of interest" description="Disordered" evidence="2">
    <location>
        <begin position="566"/>
        <end position="613"/>
    </location>
</feature>
<feature type="compositionally biased region" description="Polar residues" evidence="2">
    <location>
        <begin position="424"/>
        <end position="451"/>
    </location>
</feature>
<dbReference type="InterPro" id="IPR008271">
    <property type="entry name" value="Ser/Thr_kinase_AS"/>
</dbReference>
<gene>
    <name evidence="5" type="ORF">PFISCL1PPCAC_28558</name>
    <name evidence="4" type="ORF">PFISCL1PPCAC_9669</name>
</gene>
<feature type="non-terminal residue" evidence="5">
    <location>
        <position position="1"/>
    </location>
</feature>
<dbReference type="EMBL" id="BTSY01000085">
    <property type="protein sequence ID" value="GMT37261.1"/>
    <property type="molecule type" value="Genomic_DNA"/>
</dbReference>
<dbReference type="SMART" id="SM00220">
    <property type="entry name" value="S_TKc"/>
    <property type="match status" value="1"/>
</dbReference>
<dbReference type="InterPro" id="IPR011009">
    <property type="entry name" value="Kinase-like_dom_sf"/>
</dbReference>
<proteinExistence type="predicted"/>
<dbReference type="AlphaFoldDB" id="A0AAV5WXX9"/>
<dbReference type="PANTHER" id="PTHR11909">
    <property type="entry name" value="CASEIN KINASE-RELATED"/>
    <property type="match status" value="1"/>
</dbReference>
<comment type="caution">
    <text evidence="5">The sequence shown here is derived from an EMBL/GenBank/DDBJ whole genome shotgun (WGS) entry which is preliminary data.</text>
</comment>
<keyword evidence="6" id="KW-1185">Reference proteome</keyword>
<evidence type="ECO:0000313" key="5">
    <source>
        <dbReference type="EMBL" id="GMT37261.1"/>
    </source>
</evidence>
<dbReference type="Gene3D" id="1.10.510.10">
    <property type="entry name" value="Transferase(Phosphotransferase) domain 1"/>
    <property type="match status" value="1"/>
</dbReference>
<dbReference type="InterPro" id="IPR000719">
    <property type="entry name" value="Prot_kinase_dom"/>
</dbReference>
<dbReference type="EMBL" id="BTSY01000003">
    <property type="protein sequence ID" value="GMT18372.1"/>
    <property type="molecule type" value="Genomic_DNA"/>
</dbReference>
<name>A0AAV5WXX9_9BILA</name>
<evidence type="ECO:0000259" key="3">
    <source>
        <dbReference type="PROSITE" id="PS50011"/>
    </source>
</evidence>
<dbReference type="Pfam" id="PF00069">
    <property type="entry name" value="Pkinase"/>
    <property type="match status" value="1"/>
</dbReference>
<dbReference type="PROSITE" id="PS00108">
    <property type="entry name" value="PROTEIN_KINASE_ST"/>
    <property type="match status" value="1"/>
</dbReference>
<feature type="compositionally biased region" description="Basic and acidic residues" evidence="2">
    <location>
        <begin position="571"/>
        <end position="613"/>
    </location>
</feature>
<feature type="non-terminal residue" evidence="5">
    <location>
        <position position="613"/>
    </location>
</feature>
<feature type="domain" description="Protein kinase" evidence="3">
    <location>
        <begin position="44"/>
        <end position="320"/>
    </location>
</feature>
<protein>
    <recommendedName>
        <fullName evidence="1">non-specific serine/threonine protein kinase</fullName>
        <ecNumber evidence="1">2.7.11.1</ecNumber>
    </recommendedName>
</protein>
<accession>A0AAV5WXX9</accession>